<dbReference type="Pfam" id="PF07505">
    <property type="entry name" value="DUF5131"/>
    <property type="match status" value="1"/>
</dbReference>
<reference evidence="1 2" key="1">
    <citation type="submission" date="2017-09" db="EMBL/GenBank/DDBJ databases">
        <title>Sequencing the genomes of two abundant thermophiles in Great Basin hot springs: Thermocrinis jamiesonii and novel Chloroflexi Thermoflexus hugenholtzii.</title>
        <authorList>
            <person name="Hedlund B."/>
        </authorList>
    </citation>
    <scope>NUCLEOTIDE SEQUENCE [LARGE SCALE GENOMIC DNA]</scope>
    <source>
        <strain evidence="1 2">G233</strain>
    </source>
</reference>
<comment type="caution">
    <text evidence="1">The sequence shown here is derived from an EMBL/GenBank/DDBJ whole genome shotgun (WGS) entry which is preliminary data.</text>
</comment>
<accession>A0A2A9HE05</accession>
<keyword evidence="2" id="KW-1185">Reference proteome</keyword>
<dbReference type="EMBL" id="PDJQ01000001">
    <property type="protein sequence ID" value="PFG73216.1"/>
    <property type="molecule type" value="Genomic_DNA"/>
</dbReference>
<dbReference type="InterPro" id="IPR011101">
    <property type="entry name" value="DUF5131"/>
</dbReference>
<sequence length="286" mass="32837">MPPCSATRPACTWRGTGTQRSTHILPRALQCGRRGRGPVMAQSSKIEWTQATWNPITGCTKVSPGCAHCYAETMAERWRGISGHPFEYGFDLQLRPNRLKLPLLWKRPKLIFVNSMSDLFHENVPDAFVVKVFETMREASWHTFQVLTKRTERARDLTRKLAELDPWPDNVWMGTSIENQRWVQRADSLREIPAKIRFISCEPLLGPLRLNLHGIHWVICGGESGARARRMDPSWVRDLRDQCVAAGVPFFFKQWGAFDENGRRVGKKRAGRILDGQIFDEMPRLV</sequence>
<dbReference type="Proteomes" id="UP000223071">
    <property type="component" value="Unassembled WGS sequence"/>
</dbReference>
<organism evidence="1 2">
    <name type="scientific">Tepidiforma thermophila (strain KCTC 52669 / CGMCC 1.13589 / G233)</name>
    <dbReference type="NCBI Taxonomy" id="2761530"/>
    <lineage>
        <taxon>Bacteria</taxon>
        <taxon>Bacillati</taxon>
        <taxon>Chloroflexota</taxon>
        <taxon>Tepidiformia</taxon>
        <taxon>Tepidiformales</taxon>
        <taxon>Tepidiformaceae</taxon>
        <taxon>Tepidiforma</taxon>
    </lineage>
</organism>
<dbReference type="AlphaFoldDB" id="A0A2A9HE05"/>
<protein>
    <submittedName>
        <fullName evidence="1">Protein gp37</fullName>
    </submittedName>
</protein>
<evidence type="ECO:0000313" key="1">
    <source>
        <dbReference type="EMBL" id="PFG73216.1"/>
    </source>
</evidence>
<name>A0A2A9HE05_TEPT2</name>
<proteinExistence type="predicted"/>
<evidence type="ECO:0000313" key="2">
    <source>
        <dbReference type="Proteomes" id="UP000223071"/>
    </source>
</evidence>
<gene>
    <name evidence="1" type="ORF">A9A59_0411</name>
</gene>